<reference evidence="3" key="2">
    <citation type="journal article" date="2021" name="PeerJ">
        <title>Extensive microbial diversity within the chicken gut microbiome revealed by metagenomics and culture.</title>
        <authorList>
            <person name="Gilroy R."/>
            <person name="Ravi A."/>
            <person name="Getino M."/>
            <person name="Pursley I."/>
            <person name="Horton D.L."/>
            <person name="Alikhan N.F."/>
            <person name="Baker D."/>
            <person name="Gharbi K."/>
            <person name="Hall N."/>
            <person name="Watson M."/>
            <person name="Adriaenssens E.M."/>
            <person name="Foster-Nyarko E."/>
            <person name="Jarju S."/>
            <person name="Secka A."/>
            <person name="Antonio M."/>
            <person name="Oren A."/>
            <person name="Chaudhuri R.R."/>
            <person name="La Ragione R."/>
            <person name="Hildebrand F."/>
            <person name="Pallen M.J."/>
        </authorList>
    </citation>
    <scope>NUCLEOTIDE SEQUENCE</scope>
    <source>
        <strain evidence="3">4509</strain>
    </source>
</reference>
<feature type="compositionally biased region" description="Polar residues" evidence="1">
    <location>
        <begin position="195"/>
        <end position="213"/>
    </location>
</feature>
<feature type="region of interest" description="Disordered" evidence="1">
    <location>
        <begin position="187"/>
        <end position="213"/>
    </location>
</feature>
<dbReference type="EMBL" id="DVMX01000066">
    <property type="protein sequence ID" value="HIU41607.1"/>
    <property type="molecule type" value="Genomic_DNA"/>
</dbReference>
<evidence type="ECO:0000256" key="2">
    <source>
        <dbReference type="SAM" id="SignalP"/>
    </source>
</evidence>
<comment type="caution">
    <text evidence="3">The sequence shown here is derived from an EMBL/GenBank/DDBJ whole genome shotgun (WGS) entry which is preliminary data.</text>
</comment>
<evidence type="ECO:0000313" key="3">
    <source>
        <dbReference type="EMBL" id="HIU41607.1"/>
    </source>
</evidence>
<organism evidence="3 4">
    <name type="scientific">Candidatus Egerieicola faecale</name>
    <dbReference type="NCBI Taxonomy" id="2840774"/>
    <lineage>
        <taxon>Bacteria</taxon>
        <taxon>Bacillati</taxon>
        <taxon>Bacillota</taxon>
        <taxon>Clostridia</taxon>
        <taxon>Eubacteriales</taxon>
        <taxon>Oscillospiraceae</taxon>
        <taxon>Oscillospiraceae incertae sedis</taxon>
        <taxon>Candidatus Egerieicola</taxon>
    </lineage>
</organism>
<proteinExistence type="predicted"/>
<evidence type="ECO:0000256" key="1">
    <source>
        <dbReference type="SAM" id="MobiDB-lite"/>
    </source>
</evidence>
<keyword evidence="2" id="KW-0732">Signal</keyword>
<name>A0A9D1LK59_9FIRM</name>
<dbReference type="Proteomes" id="UP000824082">
    <property type="component" value="Unassembled WGS sequence"/>
</dbReference>
<evidence type="ECO:0000313" key="4">
    <source>
        <dbReference type="Proteomes" id="UP000824082"/>
    </source>
</evidence>
<reference evidence="3" key="1">
    <citation type="submission" date="2020-10" db="EMBL/GenBank/DDBJ databases">
        <authorList>
            <person name="Gilroy R."/>
        </authorList>
    </citation>
    <scope>NUCLEOTIDE SEQUENCE</scope>
    <source>
        <strain evidence="3">4509</strain>
    </source>
</reference>
<sequence length="373" mass="42002">MKKIKRLLALALCGALCVGLAGCGKDQTVVSAGDYKASAAVYVLNQMNALSEVTAQDGYDSTLENIWDNQIDGQSMEDWVNDRALDLCFQYVATNKLFEDKGLSITEAEQTTIDNSLESFPNYEELYTKIGVSEQSYEDYLVFNSRFQELFLDRYQEGGEAAVSEEELSSFYRENFDEVKLISLSYTEPTEDSSDSSADTQEDNNSSPESVQATAQGYLDRLQAGENMDDLIYEYRQSTASDPSTVTRSESVANITVIPANGDNTTTYTDDVINQMVAIPQGGSALVQDTENSRYYVVYKVDQDNNTEYFDANRDNILYEMKSDEFEQYLVDYANNEMGATVNGMIQGRYSCKKVYDDQNEFMNNLYSQYYSS</sequence>
<gene>
    <name evidence="3" type="ORF">IAD19_03550</name>
</gene>
<feature type="signal peptide" evidence="2">
    <location>
        <begin position="1"/>
        <end position="21"/>
    </location>
</feature>
<dbReference type="AlphaFoldDB" id="A0A9D1LK59"/>
<evidence type="ECO:0008006" key="5">
    <source>
        <dbReference type="Google" id="ProtNLM"/>
    </source>
</evidence>
<accession>A0A9D1LK59</accession>
<protein>
    <recommendedName>
        <fullName evidence="5">Peptidyl-prolyl cis-trans isomerase</fullName>
    </recommendedName>
</protein>
<dbReference type="PROSITE" id="PS51257">
    <property type="entry name" value="PROKAR_LIPOPROTEIN"/>
    <property type="match status" value="1"/>
</dbReference>
<feature type="chain" id="PRO_5038504143" description="Peptidyl-prolyl cis-trans isomerase" evidence="2">
    <location>
        <begin position="22"/>
        <end position="373"/>
    </location>
</feature>